<sequence>MFAIKPHHGGISVPNLDESIDWYRLMLGFELESRAFISQIPAEIAFIRCGDYRIELFQLDQAHPLPADRREPHLDLKTHGHKHLCFAVQDAPAAFAVLRGKGANIVFENVIDGTPMGFLRDNSGNLLELIQCPALWSAQGEHR</sequence>
<evidence type="ECO:0000259" key="2">
    <source>
        <dbReference type="PROSITE" id="PS51819"/>
    </source>
</evidence>
<keyword evidence="1" id="KW-0479">Metal-binding</keyword>
<dbReference type="InterPro" id="IPR004360">
    <property type="entry name" value="Glyas_Fos-R_dOase_dom"/>
</dbReference>
<dbReference type="Proteomes" id="UP000235315">
    <property type="component" value="Chromosome"/>
</dbReference>
<evidence type="ECO:0000313" key="4">
    <source>
        <dbReference type="Proteomes" id="UP000235315"/>
    </source>
</evidence>
<dbReference type="EMBL" id="CP025738">
    <property type="protein sequence ID" value="AUO44733.1"/>
    <property type="molecule type" value="Genomic_DNA"/>
</dbReference>
<evidence type="ECO:0000256" key="1">
    <source>
        <dbReference type="ARBA" id="ARBA00022723"/>
    </source>
</evidence>
<reference evidence="3 4" key="1">
    <citation type="submission" date="2018-01" db="EMBL/GenBank/DDBJ databases">
        <title>Tropical forage species Digitaria eriantha prevents oxidative stress under low temperature conditions by the incorporation of polyhydroxybutyrate-producing endophytic bacteria.</title>
        <authorList>
            <person name="Stritzler M."/>
            <person name="Ayub N."/>
        </authorList>
    </citation>
    <scope>NUCLEOTIDE SEQUENCE [LARGE SCALE GENOMIC DNA]</scope>
    <source>
        <strain evidence="3 4">FR1</strain>
    </source>
</reference>
<feature type="domain" description="VOC" evidence="2">
    <location>
        <begin position="5"/>
        <end position="132"/>
    </location>
</feature>
<name>A0ABM6QUP1_PSEO1</name>
<proteinExistence type="predicted"/>
<keyword evidence="4" id="KW-1185">Reference proteome</keyword>
<dbReference type="PANTHER" id="PTHR43048:SF5">
    <property type="entry name" value="BLR5325 PROTEIN"/>
    <property type="match status" value="1"/>
</dbReference>
<dbReference type="PROSITE" id="PS51819">
    <property type="entry name" value="VOC"/>
    <property type="match status" value="1"/>
</dbReference>
<dbReference type="Gene3D" id="3.10.180.10">
    <property type="entry name" value="2,3-Dihydroxybiphenyl 1,2-Dioxygenase, domain 1"/>
    <property type="match status" value="1"/>
</dbReference>
<dbReference type="InterPro" id="IPR051785">
    <property type="entry name" value="MMCE/EMCE_epimerase"/>
</dbReference>
<dbReference type="InterPro" id="IPR037523">
    <property type="entry name" value="VOC_core"/>
</dbReference>
<dbReference type="RefSeq" id="WP_014336544.1">
    <property type="nucleotide sequence ID" value="NC_016830.1"/>
</dbReference>
<protein>
    <submittedName>
        <fullName evidence="3">VOC family protein</fullName>
    </submittedName>
</protein>
<dbReference type="SUPFAM" id="SSF54593">
    <property type="entry name" value="Glyoxalase/Bleomycin resistance protein/Dihydroxybiphenyl dioxygenase"/>
    <property type="match status" value="1"/>
</dbReference>
<dbReference type="PANTHER" id="PTHR43048">
    <property type="entry name" value="METHYLMALONYL-COA EPIMERASE"/>
    <property type="match status" value="1"/>
</dbReference>
<dbReference type="InterPro" id="IPR029068">
    <property type="entry name" value="Glyas_Bleomycin-R_OHBP_Dase"/>
</dbReference>
<organism evidence="3 4">
    <name type="scientific">Pseudomonas ogarae (strain DSM 112162 / CECT 30235 / F113)</name>
    <dbReference type="NCBI Taxonomy" id="1114970"/>
    <lineage>
        <taxon>Bacteria</taxon>
        <taxon>Pseudomonadati</taxon>
        <taxon>Pseudomonadota</taxon>
        <taxon>Gammaproteobacteria</taxon>
        <taxon>Pseudomonadales</taxon>
        <taxon>Pseudomonadaceae</taxon>
        <taxon>Pseudomonas</taxon>
    </lineage>
</organism>
<evidence type="ECO:0000313" key="3">
    <source>
        <dbReference type="EMBL" id="AUO44733.1"/>
    </source>
</evidence>
<gene>
    <name evidence="3" type="ORF">C1C98_04425</name>
</gene>
<accession>A0ABM6QUP1</accession>
<dbReference type="Pfam" id="PF00903">
    <property type="entry name" value="Glyoxalase"/>
    <property type="match status" value="1"/>
</dbReference>